<name>A0A062V6X2_9EURY</name>
<sequence>MSEIKWKINRLISSVSLEQEYWGGKMKYEPSWVFTIEENELQENHVNMVFPKGLPVLLIKKAGKIYAVSSKCAHMACALAGGTLKDYIIKCPCHDWRFDIRTGEFLDAREIKLPVYEWKSSDGKIFVKI</sequence>
<dbReference type="GO" id="GO:0051213">
    <property type="term" value="F:dioxygenase activity"/>
    <property type="evidence" value="ECO:0007669"/>
    <property type="project" value="UniProtKB-KW"/>
</dbReference>
<reference evidence="7 8" key="1">
    <citation type="journal article" date="2013" name="Nature">
        <title>Anaerobic oxidation of methane coupled to nitrate reduction in a novel archaeal lineage.</title>
        <authorList>
            <person name="Haroon M.F."/>
            <person name="Hu S."/>
            <person name="Shi Y."/>
            <person name="Imelfort M."/>
            <person name="Keller J."/>
            <person name="Hugenholtz P."/>
            <person name="Yuan Z."/>
            <person name="Tyson G.W."/>
        </authorList>
    </citation>
    <scope>NUCLEOTIDE SEQUENCE [LARGE SCALE GENOMIC DNA]</scope>
    <source>
        <strain evidence="7 8">ANME-2d</strain>
    </source>
</reference>
<dbReference type="Proteomes" id="UP000027153">
    <property type="component" value="Unassembled WGS sequence"/>
</dbReference>
<keyword evidence="2" id="KW-0479">Metal-binding</keyword>
<evidence type="ECO:0000256" key="3">
    <source>
        <dbReference type="ARBA" id="ARBA00023004"/>
    </source>
</evidence>
<evidence type="ECO:0000256" key="5">
    <source>
        <dbReference type="ARBA" id="ARBA00034078"/>
    </source>
</evidence>
<keyword evidence="7" id="KW-0223">Dioxygenase</keyword>
<dbReference type="GO" id="GO:0046872">
    <property type="term" value="F:metal ion binding"/>
    <property type="evidence" value="ECO:0007669"/>
    <property type="project" value="UniProtKB-KW"/>
</dbReference>
<dbReference type="AlphaFoldDB" id="A0A062V6X2"/>
<keyword evidence="3" id="KW-0408">Iron</keyword>
<evidence type="ECO:0000259" key="6">
    <source>
        <dbReference type="PROSITE" id="PS51296"/>
    </source>
</evidence>
<evidence type="ECO:0000256" key="1">
    <source>
        <dbReference type="ARBA" id="ARBA00022714"/>
    </source>
</evidence>
<keyword evidence="7" id="KW-0560">Oxidoreductase</keyword>
<dbReference type="GO" id="GO:0051537">
    <property type="term" value="F:2 iron, 2 sulfur cluster binding"/>
    <property type="evidence" value="ECO:0007669"/>
    <property type="project" value="UniProtKB-KW"/>
</dbReference>
<feature type="domain" description="Rieske" evidence="6">
    <location>
        <begin position="33"/>
        <end position="127"/>
    </location>
</feature>
<evidence type="ECO:0000313" key="7">
    <source>
        <dbReference type="EMBL" id="KCZ73052.1"/>
    </source>
</evidence>
<dbReference type="CDD" id="cd03467">
    <property type="entry name" value="Rieske"/>
    <property type="match status" value="1"/>
</dbReference>
<evidence type="ECO:0000313" key="8">
    <source>
        <dbReference type="Proteomes" id="UP000027153"/>
    </source>
</evidence>
<dbReference type="EMBL" id="JMIY01000001">
    <property type="protein sequence ID" value="KCZ73052.1"/>
    <property type="molecule type" value="Genomic_DNA"/>
</dbReference>
<proteinExistence type="predicted"/>
<keyword evidence="8" id="KW-1185">Reference proteome</keyword>
<dbReference type="InterPro" id="IPR017941">
    <property type="entry name" value="Rieske_2Fe-2S"/>
</dbReference>
<evidence type="ECO:0000256" key="4">
    <source>
        <dbReference type="ARBA" id="ARBA00023014"/>
    </source>
</evidence>
<dbReference type="SUPFAM" id="SSF50022">
    <property type="entry name" value="ISP domain"/>
    <property type="match status" value="1"/>
</dbReference>
<comment type="caution">
    <text evidence="7">The sequence shown here is derived from an EMBL/GenBank/DDBJ whole genome shotgun (WGS) entry which is preliminary data.</text>
</comment>
<protein>
    <submittedName>
        <fullName evidence="7">Ferredoxin subunit of nitrite reductase and ring-hydroxylating dioxygenase</fullName>
    </submittedName>
</protein>
<accession>A0A062V6X2</accession>
<keyword evidence="1" id="KW-0001">2Fe-2S</keyword>
<evidence type="ECO:0000256" key="2">
    <source>
        <dbReference type="ARBA" id="ARBA00022723"/>
    </source>
</evidence>
<keyword evidence="4" id="KW-0411">Iron-sulfur</keyword>
<dbReference type="PANTHER" id="PTHR21496:SF0">
    <property type="entry name" value="RIESKE DOMAIN-CONTAINING PROTEIN"/>
    <property type="match status" value="1"/>
</dbReference>
<dbReference type="InterPro" id="IPR036922">
    <property type="entry name" value="Rieske_2Fe-2S_sf"/>
</dbReference>
<comment type="cofactor">
    <cofactor evidence="5">
        <name>[2Fe-2S] cluster</name>
        <dbReference type="ChEBI" id="CHEBI:190135"/>
    </cofactor>
</comment>
<dbReference type="PROSITE" id="PS51296">
    <property type="entry name" value="RIESKE"/>
    <property type="match status" value="1"/>
</dbReference>
<gene>
    <name evidence="7" type="ORF">ANME2D_00111</name>
</gene>
<organism evidence="7 8">
    <name type="scientific">Candidatus Methanoperedens nitratireducens</name>
    <dbReference type="NCBI Taxonomy" id="1392998"/>
    <lineage>
        <taxon>Archaea</taxon>
        <taxon>Methanobacteriati</taxon>
        <taxon>Methanobacteriota</taxon>
        <taxon>Stenosarchaea group</taxon>
        <taxon>Methanomicrobia</taxon>
        <taxon>Methanosarcinales</taxon>
        <taxon>ANME-2 cluster</taxon>
        <taxon>Candidatus Methanoperedentaceae</taxon>
        <taxon>Candidatus Methanoperedens</taxon>
    </lineage>
</organism>
<dbReference type="PANTHER" id="PTHR21496">
    <property type="entry name" value="FERREDOXIN-RELATED"/>
    <property type="match status" value="1"/>
</dbReference>
<dbReference type="Pfam" id="PF00355">
    <property type="entry name" value="Rieske"/>
    <property type="match status" value="1"/>
</dbReference>
<dbReference type="Gene3D" id="2.102.10.10">
    <property type="entry name" value="Rieske [2Fe-2S] iron-sulphur domain"/>
    <property type="match status" value="1"/>
</dbReference>